<dbReference type="SUPFAM" id="SSF55729">
    <property type="entry name" value="Acyl-CoA N-acyltransferases (Nat)"/>
    <property type="match status" value="1"/>
</dbReference>
<accession>M3EH32</accession>
<sequence>MTAHEATEGARIAPAGTNPVIRWETADDHRAVREVHTPRLRRRRAGPRPRGAPARHGGRDGAPVPRLSLVATVEDRVAGHVLLSAARLDAPRRIVDVLTLSPLGVLPEFQGQGIGARLIAHAPRGGRRPGCAAGLPGGAPLPRHARLRGRRP</sequence>
<feature type="region of interest" description="Disordered" evidence="1">
    <location>
        <begin position="37"/>
        <end position="65"/>
    </location>
</feature>
<gene>
    <name evidence="3" type="ORF">SBD_2909</name>
</gene>
<dbReference type="GO" id="GO:0016747">
    <property type="term" value="F:acyltransferase activity, transferring groups other than amino-acyl groups"/>
    <property type="evidence" value="ECO:0007669"/>
    <property type="project" value="InterPro"/>
</dbReference>
<feature type="region of interest" description="Disordered" evidence="1">
    <location>
        <begin position="123"/>
        <end position="152"/>
    </location>
</feature>
<dbReference type="Pfam" id="PF00583">
    <property type="entry name" value="Acetyltransf_1"/>
    <property type="match status" value="1"/>
</dbReference>
<evidence type="ECO:0000313" key="3">
    <source>
        <dbReference type="EMBL" id="EMF55596.1"/>
    </source>
</evidence>
<dbReference type="RefSeq" id="WP_005478488.1">
    <property type="nucleotide sequence ID" value="NZ_KB405067.1"/>
</dbReference>
<dbReference type="PROSITE" id="PS51186">
    <property type="entry name" value="GNAT"/>
    <property type="match status" value="1"/>
</dbReference>
<evidence type="ECO:0000256" key="1">
    <source>
        <dbReference type="SAM" id="MobiDB-lite"/>
    </source>
</evidence>
<feature type="domain" description="N-acetyltransferase" evidence="2">
    <location>
        <begin position="19"/>
        <end position="152"/>
    </location>
</feature>
<proteinExistence type="predicted"/>
<dbReference type="InterPro" id="IPR016181">
    <property type="entry name" value="Acyl_CoA_acyltransferase"/>
</dbReference>
<feature type="compositionally biased region" description="Basic residues" evidence="1">
    <location>
        <begin position="143"/>
        <end position="152"/>
    </location>
</feature>
<evidence type="ECO:0000259" key="2">
    <source>
        <dbReference type="PROSITE" id="PS51186"/>
    </source>
</evidence>
<dbReference type="AlphaFoldDB" id="M3EH32"/>
<reference evidence="4" key="1">
    <citation type="journal article" date="2013" name="Genome Announc.">
        <title>Draft Genome Sequence of Streptomyces bottropensis ATCC 25435, a Bottromycin-Producing Actinomycete.</title>
        <authorList>
            <person name="Zhang H."/>
            <person name="Zhou W."/>
            <person name="Zhuang Y."/>
            <person name="Liang X."/>
            <person name="Liu T."/>
        </authorList>
    </citation>
    <scope>NUCLEOTIDE SEQUENCE [LARGE SCALE GENOMIC DNA]</scope>
    <source>
        <strain evidence="4">ATCC 25435</strain>
    </source>
</reference>
<dbReference type="CDD" id="cd04301">
    <property type="entry name" value="NAT_SF"/>
    <property type="match status" value="1"/>
</dbReference>
<evidence type="ECO:0000313" key="4">
    <source>
        <dbReference type="Proteomes" id="UP000030760"/>
    </source>
</evidence>
<feature type="compositionally biased region" description="Basic residues" evidence="1">
    <location>
        <begin position="38"/>
        <end position="47"/>
    </location>
</feature>
<dbReference type="GeneID" id="96271692"/>
<dbReference type="EMBL" id="KB405067">
    <property type="protein sequence ID" value="EMF55596.1"/>
    <property type="molecule type" value="Genomic_DNA"/>
</dbReference>
<organism evidence="3 4">
    <name type="scientific">Streptomyces bottropensis ATCC 25435</name>
    <dbReference type="NCBI Taxonomy" id="1054862"/>
    <lineage>
        <taxon>Bacteria</taxon>
        <taxon>Bacillati</taxon>
        <taxon>Actinomycetota</taxon>
        <taxon>Actinomycetes</taxon>
        <taxon>Kitasatosporales</taxon>
        <taxon>Streptomycetaceae</taxon>
        <taxon>Streptomyces</taxon>
    </lineage>
</organism>
<dbReference type="Gene3D" id="3.40.630.30">
    <property type="match status" value="1"/>
</dbReference>
<protein>
    <recommendedName>
        <fullName evidence="2">N-acetyltransferase domain-containing protein</fullName>
    </recommendedName>
</protein>
<dbReference type="InterPro" id="IPR000182">
    <property type="entry name" value="GNAT_dom"/>
</dbReference>
<feature type="compositionally biased region" description="Low complexity" evidence="1">
    <location>
        <begin position="129"/>
        <end position="142"/>
    </location>
</feature>
<dbReference type="Proteomes" id="UP000030760">
    <property type="component" value="Unassembled WGS sequence"/>
</dbReference>
<name>M3EH32_9ACTN</name>